<dbReference type="InterPro" id="IPR049470">
    <property type="entry name" value="TRM61_C"/>
</dbReference>
<name>A0A6J7M5F6_9ZZZZ</name>
<evidence type="ECO:0000259" key="5">
    <source>
        <dbReference type="Pfam" id="PF08704"/>
    </source>
</evidence>
<evidence type="ECO:0000256" key="2">
    <source>
        <dbReference type="ARBA" id="ARBA00022679"/>
    </source>
</evidence>
<accession>A0A6J7M5F6</accession>
<keyword evidence="2" id="KW-0808">Transferase</keyword>
<evidence type="ECO:0000256" key="3">
    <source>
        <dbReference type="ARBA" id="ARBA00022691"/>
    </source>
</evidence>
<reference evidence="6" key="1">
    <citation type="submission" date="2020-05" db="EMBL/GenBank/DDBJ databases">
        <authorList>
            <person name="Chiriac C."/>
            <person name="Salcher M."/>
            <person name="Ghai R."/>
            <person name="Kavagutti S V."/>
        </authorList>
    </citation>
    <scope>NUCLEOTIDE SEQUENCE</scope>
</reference>
<keyword evidence="4" id="KW-0819">tRNA processing</keyword>
<evidence type="ECO:0000313" key="6">
    <source>
        <dbReference type="EMBL" id="CAB4972734.1"/>
    </source>
</evidence>
<dbReference type="CDD" id="cd02440">
    <property type="entry name" value="AdoMet_MTases"/>
    <property type="match status" value="1"/>
</dbReference>
<dbReference type="Pfam" id="PF08704">
    <property type="entry name" value="GCD14"/>
    <property type="match status" value="1"/>
</dbReference>
<gene>
    <name evidence="6" type="ORF">UFOPK3897_00577</name>
</gene>
<dbReference type="SUPFAM" id="SSF53335">
    <property type="entry name" value="S-adenosyl-L-methionine-dependent methyltransferases"/>
    <property type="match status" value="1"/>
</dbReference>
<keyword evidence="1" id="KW-0489">Methyltransferase</keyword>
<organism evidence="6">
    <name type="scientific">freshwater metagenome</name>
    <dbReference type="NCBI Taxonomy" id="449393"/>
    <lineage>
        <taxon>unclassified sequences</taxon>
        <taxon>metagenomes</taxon>
        <taxon>ecological metagenomes</taxon>
    </lineage>
</organism>
<keyword evidence="3" id="KW-0949">S-adenosyl-L-methionine</keyword>
<dbReference type="AlphaFoldDB" id="A0A6J7M5F6"/>
<dbReference type="PIRSF" id="PIRSF017269">
    <property type="entry name" value="GCD14"/>
    <property type="match status" value="1"/>
</dbReference>
<evidence type="ECO:0000256" key="1">
    <source>
        <dbReference type="ARBA" id="ARBA00022603"/>
    </source>
</evidence>
<dbReference type="FunFam" id="3.10.330.20:FF:000003">
    <property type="entry name" value="tRNA (Adenine(58)-N(1))-methyltransferase, mitochondrial isoform X1"/>
    <property type="match status" value="1"/>
</dbReference>
<proteinExistence type="predicted"/>
<dbReference type="PANTHER" id="PTHR12133:SF1">
    <property type="entry name" value="TRNA (ADENINE(58)-N(1))-METHYLTRANSFERASE, MITOCHONDRIAL"/>
    <property type="match status" value="1"/>
</dbReference>
<dbReference type="InterPro" id="IPR014816">
    <property type="entry name" value="tRNA_MeTrfase_Gcd14"/>
</dbReference>
<dbReference type="GO" id="GO:0030488">
    <property type="term" value="P:tRNA methylation"/>
    <property type="evidence" value="ECO:0007669"/>
    <property type="project" value="InterPro"/>
</dbReference>
<feature type="domain" description="tRNA (adenine(58)-N(1))-methyltransferase catalytic subunit TRM61 C-terminal" evidence="5">
    <location>
        <begin position="66"/>
        <end position="238"/>
    </location>
</feature>
<dbReference type="PROSITE" id="PS51620">
    <property type="entry name" value="SAM_TRM61"/>
    <property type="match status" value="1"/>
</dbReference>
<dbReference type="Gene3D" id="3.10.330.20">
    <property type="match status" value="1"/>
</dbReference>
<dbReference type="Gene3D" id="3.40.50.150">
    <property type="entry name" value="Vaccinia Virus protein VP39"/>
    <property type="match status" value="1"/>
</dbReference>
<dbReference type="PANTHER" id="PTHR12133">
    <property type="entry name" value="TRNA (ADENINE(58)-N(1))-METHYLTRANSFERASE"/>
    <property type="match status" value="1"/>
</dbReference>
<dbReference type="EMBL" id="CAFBOF010000007">
    <property type="protein sequence ID" value="CAB4972734.1"/>
    <property type="molecule type" value="Genomic_DNA"/>
</dbReference>
<dbReference type="Pfam" id="PF14801">
    <property type="entry name" value="TrmI-like_N"/>
    <property type="match status" value="1"/>
</dbReference>
<dbReference type="GO" id="GO:0160107">
    <property type="term" value="F:tRNA (adenine(58)-N1)-methyltransferase activity"/>
    <property type="evidence" value="ECO:0007669"/>
    <property type="project" value="InterPro"/>
</dbReference>
<sequence length="263" mass="28989">MTARKRMFEVGDRVLLVDTKNRRYLVILEEAGEFHSHVGVLSHSDILGRNEGAVVRTSKNGALRALRPTLSEYVLKMPRGAQVIYPKDLGPILIMADIFPGAKIFESGIGSGALTMALLRAAAPGGEVIAYEVRTDFAEQAQKNIEGFIGKDETEKSLRIEIRDTYEGIAETELDRVVLDLPEPWTVVPHAQEALVPGGIFLAYLPTVGQVMQLRATLDESRFGMAETLEVLQRGWNVDGLSVRPNHRMVAHTGFLTGARLLE</sequence>
<protein>
    <submittedName>
        <fullName evidence="6">Unannotated protein</fullName>
    </submittedName>
</protein>
<dbReference type="GO" id="GO:0031515">
    <property type="term" value="C:tRNA (m1A) methyltransferase complex"/>
    <property type="evidence" value="ECO:0007669"/>
    <property type="project" value="InterPro"/>
</dbReference>
<evidence type="ECO:0000256" key="4">
    <source>
        <dbReference type="ARBA" id="ARBA00022694"/>
    </source>
</evidence>
<dbReference type="InterPro" id="IPR029063">
    <property type="entry name" value="SAM-dependent_MTases_sf"/>
</dbReference>